<dbReference type="GO" id="GO:0006412">
    <property type="term" value="P:translation"/>
    <property type="evidence" value="ECO:0007669"/>
    <property type="project" value="UniProtKB-UniRule"/>
</dbReference>
<dbReference type="GO" id="GO:0019843">
    <property type="term" value="F:rRNA binding"/>
    <property type="evidence" value="ECO:0007669"/>
    <property type="project" value="UniProtKB-KW"/>
</dbReference>
<keyword evidence="8" id="KW-0812">Transmembrane</keyword>
<dbReference type="GO" id="GO:0000155">
    <property type="term" value="F:phosphorelay sensor kinase activity"/>
    <property type="evidence" value="ECO:0007669"/>
    <property type="project" value="InterPro"/>
</dbReference>
<feature type="transmembrane region" description="Helical" evidence="8">
    <location>
        <begin position="237"/>
        <end position="255"/>
    </location>
</feature>
<keyword evidence="7" id="KW-0175">Coiled coil</keyword>
<evidence type="ECO:0000256" key="7">
    <source>
        <dbReference type="SAM" id="Coils"/>
    </source>
</evidence>
<dbReference type="PANTHER" id="PTHR11229">
    <property type="entry name" value="50S RIBOSOMAL PROTEIN L3"/>
    <property type="match status" value="1"/>
</dbReference>
<keyword evidence="3" id="KW-0694">RNA-binding</keyword>
<comment type="caution">
    <text evidence="10">The sequence shown here is derived from an EMBL/GenBank/DDBJ whole genome shotgun (WGS) entry which is preliminary data.</text>
</comment>
<evidence type="ECO:0000256" key="8">
    <source>
        <dbReference type="SAM" id="Phobius"/>
    </source>
</evidence>
<keyword evidence="5" id="KW-0687">Ribonucleoprotein</keyword>
<dbReference type="SUPFAM" id="SSF47384">
    <property type="entry name" value="Homodimeric domain of signal transducing histidine kinase"/>
    <property type="match status" value="1"/>
</dbReference>
<keyword evidence="4 10" id="KW-0689">Ribosomal protein</keyword>
<feature type="domain" description="Signal transduction histidine kinase dimerisation/phosphoacceptor" evidence="9">
    <location>
        <begin position="317"/>
        <end position="385"/>
    </location>
</feature>
<dbReference type="GO" id="GO:0022625">
    <property type="term" value="C:cytosolic large ribosomal subunit"/>
    <property type="evidence" value="ECO:0007669"/>
    <property type="project" value="TreeGrafter"/>
</dbReference>
<organism evidence="10 11">
    <name type="scientific">Candidatus Jorgensenbacteria bacterium GW2011_GWF2_41_8</name>
    <dbReference type="NCBI Taxonomy" id="1618667"/>
    <lineage>
        <taxon>Bacteria</taxon>
        <taxon>Candidatus Joergenseniibacteriota</taxon>
    </lineage>
</organism>
<dbReference type="PANTHER" id="PTHR11229:SF16">
    <property type="entry name" value="LARGE RIBOSOMAL SUBUNIT PROTEIN UL3C"/>
    <property type="match status" value="1"/>
</dbReference>
<dbReference type="SMART" id="SM00388">
    <property type="entry name" value="HisKA"/>
    <property type="match status" value="1"/>
</dbReference>
<dbReference type="Gene3D" id="3.30.160.810">
    <property type="match status" value="1"/>
</dbReference>
<keyword evidence="8" id="KW-1133">Transmembrane helix</keyword>
<evidence type="ECO:0000259" key="9">
    <source>
        <dbReference type="SMART" id="SM00388"/>
    </source>
</evidence>
<keyword evidence="2" id="KW-0699">rRNA-binding</keyword>
<dbReference type="EMBL" id="LCCD01000003">
    <property type="protein sequence ID" value="KKS25717.1"/>
    <property type="molecule type" value="Genomic_DNA"/>
</dbReference>
<feature type="transmembrane region" description="Helical" evidence="8">
    <location>
        <begin position="267"/>
        <end position="288"/>
    </location>
</feature>
<feature type="transmembrane region" description="Helical" evidence="8">
    <location>
        <begin position="105"/>
        <end position="126"/>
    </location>
</feature>
<dbReference type="SUPFAM" id="SSF50447">
    <property type="entry name" value="Translation proteins"/>
    <property type="match status" value="1"/>
</dbReference>
<dbReference type="Gene3D" id="1.10.287.130">
    <property type="match status" value="1"/>
</dbReference>
<dbReference type="Gene3D" id="2.40.30.10">
    <property type="entry name" value="Translation factors"/>
    <property type="match status" value="1"/>
</dbReference>
<evidence type="ECO:0000256" key="1">
    <source>
        <dbReference type="ARBA" id="ARBA00006540"/>
    </source>
</evidence>
<gene>
    <name evidence="10" type="ORF">UU83_C0003G0010</name>
</gene>
<feature type="transmembrane region" description="Helical" evidence="8">
    <location>
        <begin position="210"/>
        <end position="230"/>
    </location>
</feature>
<dbReference type="Pfam" id="PF00297">
    <property type="entry name" value="Ribosomal_L3"/>
    <property type="match status" value="1"/>
</dbReference>
<dbReference type="Pfam" id="PF00512">
    <property type="entry name" value="HisKA"/>
    <property type="match status" value="1"/>
</dbReference>
<feature type="transmembrane region" description="Helical" evidence="8">
    <location>
        <begin position="12"/>
        <end position="29"/>
    </location>
</feature>
<evidence type="ECO:0000256" key="6">
    <source>
        <dbReference type="NCBIfam" id="TIGR03625"/>
    </source>
</evidence>
<dbReference type="FunFam" id="2.40.30.10:FF:000004">
    <property type="entry name" value="50S ribosomal protein L3"/>
    <property type="match status" value="1"/>
</dbReference>
<dbReference type="InterPro" id="IPR003661">
    <property type="entry name" value="HisK_dim/P_dom"/>
</dbReference>
<name>A0A0G0XMM2_9BACT</name>
<feature type="coiled-coil region" evidence="7">
    <location>
        <begin position="290"/>
        <end position="317"/>
    </location>
</feature>
<dbReference type="AlphaFoldDB" id="A0A0G0XMM2"/>
<evidence type="ECO:0000256" key="2">
    <source>
        <dbReference type="ARBA" id="ARBA00022730"/>
    </source>
</evidence>
<dbReference type="InterPro" id="IPR036097">
    <property type="entry name" value="HisK_dim/P_sf"/>
</dbReference>
<proteinExistence type="inferred from homology"/>
<protein>
    <recommendedName>
        <fullName evidence="6">50S ribosomal protein L3</fullName>
    </recommendedName>
</protein>
<feature type="transmembrane region" description="Helical" evidence="8">
    <location>
        <begin position="72"/>
        <end position="93"/>
    </location>
</feature>
<feature type="transmembrane region" description="Helical" evidence="8">
    <location>
        <begin position="181"/>
        <end position="204"/>
    </location>
</feature>
<evidence type="ECO:0000313" key="10">
    <source>
        <dbReference type="EMBL" id="KKS25717.1"/>
    </source>
</evidence>
<evidence type="ECO:0000256" key="4">
    <source>
        <dbReference type="ARBA" id="ARBA00022980"/>
    </source>
</evidence>
<dbReference type="Proteomes" id="UP000033856">
    <property type="component" value="Unassembled WGS sequence"/>
</dbReference>
<evidence type="ECO:0000256" key="5">
    <source>
        <dbReference type="ARBA" id="ARBA00023274"/>
    </source>
</evidence>
<dbReference type="PATRIC" id="fig|1618667.3.peg.65"/>
<dbReference type="CDD" id="cd00082">
    <property type="entry name" value="HisKA"/>
    <property type="match status" value="1"/>
</dbReference>
<feature type="transmembrane region" description="Helical" evidence="8">
    <location>
        <begin position="138"/>
        <end position="160"/>
    </location>
</feature>
<dbReference type="InterPro" id="IPR031621">
    <property type="entry name" value="HisKA_7TM"/>
</dbReference>
<evidence type="ECO:0000313" key="11">
    <source>
        <dbReference type="Proteomes" id="UP000033856"/>
    </source>
</evidence>
<dbReference type="InterPro" id="IPR009000">
    <property type="entry name" value="Transl_B-barrel_sf"/>
</dbReference>
<dbReference type="InterPro" id="IPR000597">
    <property type="entry name" value="Ribosomal_uL3"/>
</dbReference>
<keyword evidence="8" id="KW-0472">Membrane</keyword>
<accession>A0A0G0XMM2</accession>
<comment type="similarity">
    <text evidence="1">Belongs to the universal ribosomal protein uL3 family.</text>
</comment>
<dbReference type="InterPro" id="IPR019927">
    <property type="entry name" value="Ribosomal_uL3_bac/org-type"/>
</dbReference>
<sequence>MNQFVDNPVNIVLIMVFVLNAVLATLIFLNRGKSEGSGFFALSAYATSVWVVAMLYFRQISNIETLLLPTKTLYISGILIALLFFYFSYDFLGIRKITNTFRTQIFAFAGILTAISIYLIISSKIIINQTLIESGNKIVTFGDGYFGYSLLMVFLFFWSFTEFFKKIKKFSYRQQLEKRQLIYIMTGTGISILAGLIFDIILPAFGNFTFYWLGPVLTSIFVTFTAYSIFKHHLFSLKVIATELFAFLLWLFLLARTLLSQTWQEQLINGTLFIATLIFGALLIKSVIHEVETREKIEKLAKELEKTNERLKELDQLKSEFVSLATHQIRGPLTAIKGYASMMRDGDYGEVPARIKGTVDIIFESSNALTTVVQDFLDISRIEQGRMKYELTVFDFSKLVQSVGEELAPVGERRGLRVKLEIEPNIVTQIKTPAKDGYSAVQVGTGKKNKIKKPQVGHFKELGKFKHVREFAVNEADASLRVGDKNEVSVFVPGDIVKVTGISKGKGFAGAVKRHGFHGMPASHGHRSVQRHVGSIGQRFPQHTLKGMRMAGRMGNAKTTTRGLEIIRVDAENSQIAVRGAIPGNKRGLVMIQGQK</sequence>
<reference evidence="10 11" key="1">
    <citation type="journal article" date="2015" name="Nature">
        <title>rRNA introns, odd ribosomes, and small enigmatic genomes across a large radiation of phyla.</title>
        <authorList>
            <person name="Brown C.T."/>
            <person name="Hug L.A."/>
            <person name="Thomas B.C."/>
            <person name="Sharon I."/>
            <person name="Castelle C.J."/>
            <person name="Singh A."/>
            <person name="Wilkins M.J."/>
            <person name="Williams K.H."/>
            <person name="Banfield J.F."/>
        </authorList>
    </citation>
    <scope>NUCLEOTIDE SEQUENCE [LARGE SCALE GENOMIC DNA]</scope>
</reference>
<feature type="transmembrane region" description="Helical" evidence="8">
    <location>
        <begin position="36"/>
        <end position="57"/>
    </location>
</feature>
<dbReference type="Pfam" id="PF16927">
    <property type="entry name" value="HisKA_7TM"/>
    <property type="match status" value="1"/>
</dbReference>
<evidence type="ECO:0000256" key="3">
    <source>
        <dbReference type="ARBA" id="ARBA00022884"/>
    </source>
</evidence>
<dbReference type="NCBIfam" id="TIGR03625">
    <property type="entry name" value="L3_bact"/>
    <property type="match status" value="1"/>
</dbReference>
<dbReference type="GO" id="GO:0003735">
    <property type="term" value="F:structural constituent of ribosome"/>
    <property type="evidence" value="ECO:0007669"/>
    <property type="project" value="UniProtKB-UniRule"/>
</dbReference>